<evidence type="ECO:0000256" key="1">
    <source>
        <dbReference type="ARBA" id="ARBA00009023"/>
    </source>
</evidence>
<dbReference type="OrthoDB" id="9776801at2"/>
<dbReference type="Proteomes" id="UP000247978">
    <property type="component" value="Unassembled WGS sequence"/>
</dbReference>
<keyword evidence="2" id="KW-0813">Transport</keyword>
<dbReference type="PANTHER" id="PTHR33376">
    <property type="match status" value="1"/>
</dbReference>
<protein>
    <submittedName>
        <fullName evidence="4">TRAP-type C4-dicarboxylate transport system substrate-binding protein</fullName>
    </submittedName>
</protein>
<accession>A0A2V3W3P9</accession>
<evidence type="ECO:0000256" key="2">
    <source>
        <dbReference type="ARBA" id="ARBA00022448"/>
    </source>
</evidence>
<gene>
    <name evidence="4" type="ORF">DFR56_11638</name>
</gene>
<keyword evidence="5" id="KW-1185">Reference proteome</keyword>
<dbReference type="InterPro" id="IPR038404">
    <property type="entry name" value="TRAP_DctP_sf"/>
</dbReference>
<evidence type="ECO:0000256" key="3">
    <source>
        <dbReference type="ARBA" id="ARBA00022729"/>
    </source>
</evidence>
<organism evidence="4 5">
    <name type="scientific">Pseudogracilibacillus auburnensis</name>
    <dbReference type="NCBI Taxonomy" id="1494959"/>
    <lineage>
        <taxon>Bacteria</taxon>
        <taxon>Bacillati</taxon>
        <taxon>Bacillota</taxon>
        <taxon>Bacilli</taxon>
        <taxon>Bacillales</taxon>
        <taxon>Bacillaceae</taxon>
        <taxon>Pseudogracilibacillus</taxon>
    </lineage>
</organism>
<dbReference type="CDD" id="cd13603">
    <property type="entry name" value="PBP2_TRAP_Siap_TeaA_like"/>
    <property type="match status" value="1"/>
</dbReference>
<evidence type="ECO:0000313" key="5">
    <source>
        <dbReference type="Proteomes" id="UP000247978"/>
    </source>
</evidence>
<reference evidence="4 5" key="1">
    <citation type="submission" date="2018-05" db="EMBL/GenBank/DDBJ databases">
        <title>Genomic Encyclopedia of Type Strains, Phase IV (KMG-IV): sequencing the most valuable type-strain genomes for metagenomic binning, comparative biology and taxonomic classification.</title>
        <authorList>
            <person name="Goeker M."/>
        </authorList>
    </citation>
    <scope>NUCLEOTIDE SEQUENCE [LARGE SCALE GENOMIC DNA]</scope>
    <source>
        <strain evidence="4 5">DSM 28556</strain>
    </source>
</reference>
<dbReference type="Gene3D" id="3.40.190.170">
    <property type="entry name" value="Bacterial extracellular solute-binding protein, family 7"/>
    <property type="match status" value="1"/>
</dbReference>
<dbReference type="RefSeq" id="WP_110396882.1">
    <property type="nucleotide sequence ID" value="NZ_JBHUHB010000001.1"/>
</dbReference>
<dbReference type="SUPFAM" id="SSF53850">
    <property type="entry name" value="Periplasmic binding protein-like II"/>
    <property type="match status" value="1"/>
</dbReference>
<name>A0A2V3W3P9_9BACI</name>
<dbReference type="EMBL" id="QJJQ01000016">
    <property type="protein sequence ID" value="PXW83359.1"/>
    <property type="molecule type" value="Genomic_DNA"/>
</dbReference>
<keyword evidence="3" id="KW-0732">Signal</keyword>
<dbReference type="PANTHER" id="PTHR33376:SF7">
    <property type="entry name" value="C4-DICARBOXYLATE-BINDING PROTEIN DCTB"/>
    <property type="match status" value="1"/>
</dbReference>
<dbReference type="NCBIfam" id="NF037995">
    <property type="entry name" value="TRAP_S1"/>
    <property type="match status" value="1"/>
</dbReference>
<dbReference type="PROSITE" id="PS51257">
    <property type="entry name" value="PROKAR_LIPOPROTEIN"/>
    <property type="match status" value="1"/>
</dbReference>
<dbReference type="InterPro" id="IPR018389">
    <property type="entry name" value="DctP_fam"/>
</dbReference>
<evidence type="ECO:0000313" key="4">
    <source>
        <dbReference type="EMBL" id="PXW83359.1"/>
    </source>
</evidence>
<dbReference type="AlphaFoldDB" id="A0A2V3W3P9"/>
<proteinExistence type="inferred from homology"/>
<comment type="similarity">
    <text evidence="1">Belongs to the bacterial solute-binding protein 7 family.</text>
</comment>
<sequence length="357" mass="39602">MNIRRMIIPVVLLIMIAIVGGCGSSASGNEGEPEYKFKMSNVSEESNVVSAGLEKFAELANSKSDGRIQIDVIHGAQLGTGVETFEAVRNGNLDFAADSFANLNSVTPAFEIFHLPFLFESKEQAWNAVLDENVMGLVNEELGEQGVRFFSVLDMGGPRQISTTDFKIEKINDLTGKSIRASRSPMEVAMHEAWGAAGQTVDWPEVPESLRLGMVDGVTVSYPYIRSASLHEGNLVKYIADVNAQWFSYVTVVNQDMWDGLPEDIQEILTEAAREAEEWHHEYVGEKVEEDIQILTEAGVEIYTLPEETYEELKEMTIDKVWDQFIGDPGISQEKLDLIQEAKGPVGDKGWGYTIPE</sequence>
<comment type="caution">
    <text evidence="4">The sequence shown here is derived from an EMBL/GenBank/DDBJ whole genome shotgun (WGS) entry which is preliminary data.</text>
</comment>
<dbReference type="GO" id="GO:0055085">
    <property type="term" value="P:transmembrane transport"/>
    <property type="evidence" value="ECO:0007669"/>
    <property type="project" value="InterPro"/>
</dbReference>
<dbReference type="Pfam" id="PF03480">
    <property type="entry name" value="DctP"/>
    <property type="match status" value="1"/>
</dbReference>